<sequence>MSSNFFQLAQNIINDLVDCLPLDYDSSNELGSINIERLSDLQRLSEKNLQSNDNISYKKRYKENNPSDGSDDEFTSQSNSNLSNVSNNTCQDVLPQNTEIQEICEIGITTPGWLQHAKSEFRETQNKRDALGLHVLAIARAQDSLTQNVTNTQGTGRNINLITSRRMIISSDNSVDNIQVQQNNVKTVNVTPISRWEDQLSSELSTNNDDGGKTSPLFSGGSDGSLPFVDSLTFEGKSSINTGGKSFLSRPIGGKVRSALKMYYKYFLSKNGNDEEESISMDSLSDQHKDFGDVSNFMQATNHDEYETECEEEEVILTSQQDLSDQHKDSGDVDRFMQETNRDEYETECEEEEVIMTSQQVLFQQQHEDFDNNFTCARRSYKNNPNENDEIQLEYETECEEEEVILTSQQKLFQQTTRIYIKQQHEFFNNNSTCASSSHKNNPNDNNKYLNFMNNSPSNNRNREGLIDTCDYFEEEWDTMLIGQTAACFLKENESKDNEIFRL</sequence>
<evidence type="ECO:0000313" key="2">
    <source>
        <dbReference type="EMBL" id="CAG8527128.1"/>
    </source>
</evidence>
<feature type="region of interest" description="Disordered" evidence="1">
    <location>
        <begin position="202"/>
        <end position="221"/>
    </location>
</feature>
<proteinExistence type="predicted"/>
<keyword evidence="3" id="KW-1185">Reference proteome</keyword>
<name>A0A9N9ADP5_9GLOM</name>
<reference evidence="2" key="1">
    <citation type="submission" date="2021-06" db="EMBL/GenBank/DDBJ databases">
        <authorList>
            <person name="Kallberg Y."/>
            <person name="Tangrot J."/>
            <person name="Rosling A."/>
        </authorList>
    </citation>
    <scope>NUCLEOTIDE SEQUENCE</scope>
    <source>
        <strain evidence="2">UK204</strain>
    </source>
</reference>
<evidence type="ECO:0000256" key="1">
    <source>
        <dbReference type="SAM" id="MobiDB-lite"/>
    </source>
</evidence>
<gene>
    <name evidence="2" type="ORF">FCALED_LOCUS4992</name>
</gene>
<dbReference type="Proteomes" id="UP000789570">
    <property type="component" value="Unassembled WGS sequence"/>
</dbReference>
<protein>
    <submittedName>
        <fullName evidence="2">4573_t:CDS:1</fullName>
    </submittedName>
</protein>
<dbReference type="OrthoDB" id="10456503at2759"/>
<comment type="caution">
    <text evidence="2">The sequence shown here is derived from an EMBL/GenBank/DDBJ whole genome shotgun (WGS) entry which is preliminary data.</text>
</comment>
<feature type="compositionally biased region" description="Low complexity" evidence="1">
    <location>
        <begin position="76"/>
        <end position="87"/>
    </location>
</feature>
<organism evidence="2 3">
    <name type="scientific">Funneliformis caledonium</name>
    <dbReference type="NCBI Taxonomy" id="1117310"/>
    <lineage>
        <taxon>Eukaryota</taxon>
        <taxon>Fungi</taxon>
        <taxon>Fungi incertae sedis</taxon>
        <taxon>Mucoromycota</taxon>
        <taxon>Glomeromycotina</taxon>
        <taxon>Glomeromycetes</taxon>
        <taxon>Glomerales</taxon>
        <taxon>Glomeraceae</taxon>
        <taxon>Funneliformis</taxon>
    </lineage>
</organism>
<accession>A0A9N9ADP5</accession>
<evidence type="ECO:0000313" key="3">
    <source>
        <dbReference type="Proteomes" id="UP000789570"/>
    </source>
</evidence>
<dbReference type="AlphaFoldDB" id="A0A9N9ADP5"/>
<dbReference type="EMBL" id="CAJVPQ010001018">
    <property type="protein sequence ID" value="CAG8527128.1"/>
    <property type="molecule type" value="Genomic_DNA"/>
</dbReference>
<feature type="region of interest" description="Disordered" evidence="1">
    <location>
        <begin position="52"/>
        <end position="87"/>
    </location>
</feature>